<keyword evidence="3" id="KW-0498">Mitosis</keyword>
<sequence length="1246" mass="144014">MQELEFNKSIIPSLEEPFSSAEQIERLSELHEELSGLTQGSVKLDSLESYKNDLINKKILKHKDPGIRALSACCLSDIMRLYAPDAPFTEKELCDIFKLFFSQFRLLRDPDNGNFIQQTYLITRLLECRSIVLITDLPPSKRFVEELFQIFYEKDNNQFPSKLWKIIGGLLTEVVSECETLSMDVLRLIFNAFLNHESKENNSLKGLALNKDSSFEFSLIICESASNRLGRHFSKFYSEILYGITNENEGIQSVLDPSYRTLTKLHKLTSYVWQYSPELVHSVIGFVYQELCSDNVPLRISATSLVTDILTHQSTINFVTTHNDTFQIWLSKMADISPKVRVQWAKSVSKIISCRDDISEDIAKGLAKTLLDTDDTVRLQSVRSLAQIPSDIVWARLRVDTIFKELLHLIRDKIKEVREESLVYLCKFYDDSLKENLYPLNQSRKNSKELWDVIKQIPSHVFNLYYINDSNINMQVDLMIFNKLLSLELDENERNTRLIDLVIGLDNKALASFFAFNNRQVQVNKAMNKLFELNGEKLEKLISWLGSTLPSQLANDAIINKFLELKDSRISHLIKVSINQETNYPTLKNSLQELKIRLEDPDLFKKRGIRFGTSFSRENFNTTILLLAYRASPFIYNVSGISFLLNSKKDDDEEYNKALTKIVQNISEVNPLLFKSEISSLTTLVTDNSTESDVGKQEQLKTLYKIFKALPNEVKMEDGYLMAKLEDFALKGNVAESKYAIKILALIPDKDKKEKILSSLRSSALPLEFPTHSKHLLCNSLVILSQLFKVDFNLLKDDCNEITTFILRDLLVTNEFFKDIIEGEDTVEWIDDTQLLNKKEWAISTKLLCLELLTNRMISEAQSSETVDSSLETIFHKILKLFLYFVSNGGEVINPENETKYPTPVSYQRRIRCQAGLQILKLAKVAKFNKWIESKFIFKLINLVEDESFPVRYKFVNKLKNYISEEAISIKFIPLPFFMPFEPDVKFKTDAKIWINFTFQKESATRGAIFERSLPRLLHCIAHHPDIEDNVTTDANEEEFMTACNAAIDYVLFYLDTVLKPENINLLYYLTGRVKQYRDLLEDNPTCIYVISELVQMILKELKQMKNLNLSEYPGRLNLPSDLFVPFENAKLAQANTFKTFIKDEFAKKLEQRIKLKCSKMIHGSSTTIKQKRQQRQLTSEYQQPSPSKKRKHHVTESDSESDEDSYSDKNVYPSPLKSGRQRKSSRTRNTVNYNEEDDENEEIVL</sequence>
<dbReference type="Proteomes" id="UP000422736">
    <property type="component" value="Chromosome 6"/>
</dbReference>
<keyword evidence="8" id="KW-1185">Reference proteome</keyword>
<dbReference type="Pfam" id="PF20168">
    <property type="entry name" value="PDS5"/>
    <property type="match status" value="1"/>
</dbReference>
<dbReference type="InterPro" id="IPR011989">
    <property type="entry name" value="ARM-like"/>
</dbReference>
<gene>
    <name evidence="7" type="primary">PDS5</name>
    <name evidence="7" type="ORF">FIM1_3969</name>
</gene>
<feature type="compositionally biased region" description="Acidic residues" evidence="6">
    <location>
        <begin position="1235"/>
        <end position="1246"/>
    </location>
</feature>
<feature type="region of interest" description="Disordered" evidence="6">
    <location>
        <begin position="1165"/>
        <end position="1246"/>
    </location>
</feature>
<reference evidence="7 8" key="2">
    <citation type="submission" date="2019-11" db="EMBL/GenBank/DDBJ databases">
        <authorList>
            <person name="Lu H."/>
        </authorList>
    </citation>
    <scope>NUCLEOTIDE SEQUENCE [LARGE SCALE GENOMIC DNA]</scope>
    <source>
        <strain evidence="7 8">FIM1</strain>
    </source>
</reference>
<evidence type="ECO:0000256" key="2">
    <source>
        <dbReference type="ARBA" id="ARBA00022618"/>
    </source>
</evidence>
<protein>
    <submittedName>
        <fullName evidence="7">Sister chromatid cohesion protein PDS5</fullName>
    </submittedName>
</protein>
<evidence type="ECO:0000256" key="3">
    <source>
        <dbReference type="ARBA" id="ARBA00022776"/>
    </source>
</evidence>
<keyword evidence="2" id="KW-0132">Cell division</keyword>
<evidence type="ECO:0000313" key="8">
    <source>
        <dbReference type="Proteomes" id="UP000422736"/>
    </source>
</evidence>
<dbReference type="Gene3D" id="1.25.10.10">
    <property type="entry name" value="Leucine-rich Repeat Variant"/>
    <property type="match status" value="1"/>
</dbReference>
<dbReference type="PANTHER" id="PTHR12663">
    <property type="entry name" value="ANDROGEN INDUCED INHIBITOR OF PROLIFERATION AS3 / PDS5-RELATED"/>
    <property type="match status" value="1"/>
</dbReference>
<keyword evidence="4" id="KW-0539">Nucleus</keyword>
<evidence type="ECO:0000256" key="4">
    <source>
        <dbReference type="ARBA" id="ARBA00023242"/>
    </source>
</evidence>
<accession>A0ABX6EY98</accession>
<evidence type="ECO:0000256" key="1">
    <source>
        <dbReference type="ARBA" id="ARBA00004123"/>
    </source>
</evidence>
<feature type="compositionally biased region" description="Polar residues" evidence="6">
    <location>
        <begin position="1176"/>
        <end position="1187"/>
    </location>
</feature>
<dbReference type="SUPFAM" id="SSF48371">
    <property type="entry name" value="ARM repeat"/>
    <property type="match status" value="1"/>
</dbReference>
<evidence type="ECO:0000256" key="5">
    <source>
        <dbReference type="ARBA" id="ARBA00023306"/>
    </source>
</evidence>
<comment type="subcellular location">
    <subcellularLocation>
        <location evidence="1">Nucleus</location>
    </subcellularLocation>
</comment>
<dbReference type="PANTHER" id="PTHR12663:SF0">
    <property type="entry name" value="PRECOCIOUS DISSOCIATION OF SISTERS 5, ISOFORM A"/>
    <property type="match status" value="1"/>
</dbReference>
<proteinExistence type="predicted"/>
<dbReference type="InterPro" id="IPR039776">
    <property type="entry name" value="Pds5"/>
</dbReference>
<name>A0ABX6EY98_KLUMA</name>
<reference evidence="7 8" key="1">
    <citation type="submission" date="2016-03" db="EMBL/GenBank/DDBJ databases">
        <title>How can Kluyveromyces marxianus grow so fast - potential evolutionary course in Saccharomyces Complex revealed by comparative genomics.</title>
        <authorList>
            <person name="Mo W."/>
            <person name="Lu W."/>
            <person name="Yang X."/>
            <person name="Qi J."/>
            <person name="Lv H."/>
        </authorList>
    </citation>
    <scope>NUCLEOTIDE SEQUENCE [LARGE SCALE GENOMIC DNA]</scope>
    <source>
        <strain evidence="7 8">FIM1</strain>
    </source>
</reference>
<organism evidence="7 8">
    <name type="scientific">Kluyveromyces marxianus</name>
    <name type="common">Yeast</name>
    <name type="synonym">Candida kefyr</name>
    <dbReference type="NCBI Taxonomy" id="4911"/>
    <lineage>
        <taxon>Eukaryota</taxon>
        <taxon>Fungi</taxon>
        <taxon>Dikarya</taxon>
        <taxon>Ascomycota</taxon>
        <taxon>Saccharomycotina</taxon>
        <taxon>Saccharomycetes</taxon>
        <taxon>Saccharomycetales</taxon>
        <taxon>Saccharomycetaceae</taxon>
        <taxon>Kluyveromyces</taxon>
    </lineage>
</organism>
<evidence type="ECO:0000256" key="6">
    <source>
        <dbReference type="SAM" id="MobiDB-lite"/>
    </source>
</evidence>
<dbReference type="InterPro" id="IPR016024">
    <property type="entry name" value="ARM-type_fold"/>
</dbReference>
<evidence type="ECO:0000313" key="7">
    <source>
        <dbReference type="EMBL" id="QGN17238.1"/>
    </source>
</evidence>
<keyword evidence="5" id="KW-0131">Cell cycle</keyword>
<dbReference type="EMBL" id="CP015059">
    <property type="protein sequence ID" value="QGN17238.1"/>
    <property type="molecule type" value="Genomic_DNA"/>
</dbReference>
<dbReference type="CDD" id="cd19953">
    <property type="entry name" value="PDS5"/>
    <property type="match status" value="1"/>
</dbReference>